<evidence type="ECO:0000256" key="1">
    <source>
        <dbReference type="ARBA" id="ARBA00023015"/>
    </source>
</evidence>
<dbReference type="GO" id="GO:0005737">
    <property type="term" value="C:cytoplasm"/>
    <property type="evidence" value="ECO:0007669"/>
    <property type="project" value="TreeGrafter"/>
</dbReference>
<dbReference type="InterPro" id="IPR051245">
    <property type="entry name" value="eIF5-mimic_regulator"/>
</dbReference>
<dbReference type="InterPro" id="IPR057397">
    <property type="entry name" value="HEAT_5MP1_2"/>
</dbReference>
<accession>A0A8C5LUI9</accession>
<evidence type="ECO:0000313" key="6">
    <source>
        <dbReference type="Proteomes" id="UP000694569"/>
    </source>
</evidence>
<dbReference type="InterPro" id="IPR003307">
    <property type="entry name" value="W2_domain"/>
</dbReference>
<keyword evidence="1" id="KW-0805">Transcription regulation</keyword>
<evidence type="ECO:0000313" key="5">
    <source>
        <dbReference type="Ensembl" id="ENSLLEP00000003413.1"/>
    </source>
</evidence>
<feature type="domain" description="W2" evidence="4">
    <location>
        <begin position="123"/>
        <end position="322"/>
    </location>
</feature>
<name>A0A8C5LUI9_9ANUR</name>
<evidence type="ECO:0000256" key="3">
    <source>
        <dbReference type="ARBA" id="ARBA00023163"/>
    </source>
</evidence>
<proteinExistence type="predicted"/>
<evidence type="ECO:0000259" key="4">
    <source>
        <dbReference type="PROSITE" id="PS51363"/>
    </source>
</evidence>
<organism evidence="5 6">
    <name type="scientific">Leptobrachium leishanense</name>
    <name type="common">Leishan spiny toad</name>
    <dbReference type="NCBI Taxonomy" id="445787"/>
    <lineage>
        <taxon>Eukaryota</taxon>
        <taxon>Metazoa</taxon>
        <taxon>Chordata</taxon>
        <taxon>Craniata</taxon>
        <taxon>Vertebrata</taxon>
        <taxon>Euteleostomi</taxon>
        <taxon>Amphibia</taxon>
        <taxon>Batrachia</taxon>
        <taxon>Anura</taxon>
        <taxon>Pelobatoidea</taxon>
        <taxon>Megophryidae</taxon>
        <taxon>Leptobrachium</taxon>
    </lineage>
</organism>
<evidence type="ECO:0000256" key="2">
    <source>
        <dbReference type="ARBA" id="ARBA00023159"/>
    </source>
</evidence>
<dbReference type="AlphaFoldDB" id="A0A8C5LUI9"/>
<dbReference type="PANTHER" id="PTHR14208:SF0">
    <property type="entry name" value="EIF5-MIMIC PROTEIN 2"/>
    <property type="match status" value="1"/>
</dbReference>
<sequence length="322" mass="36390">MVMANLNDLAEPKYTSQKKYAVTQMQIDFDRCAVLSLSQPSRRTGGFVGRGLCLFLVTSRPVAGPFPACHTFQHLFNEQMLAPGGTLADDLIRTDVCLFSAQEDLETMQAFAQVFNKLIRCYKYLQKGFEEEVKQLLLFLKGFSESERNMLALLTGILLAKGNLSASILNSLYNENLVTESVSAAFAVKLFQSWINEKVITAVAGSLGKVNMDNKINGTISCQKAETFRVCAEPANHRSQKRPPQIATRHDISMYVKEDMKKINISEQTKIQEYCDDNIHSMKYFQKIVVLFYEAEVLSEEPILKCYKDSHVAKGKVFFWSK</sequence>
<dbReference type="Gene3D" id="1.25.40.180">
    <property type="match status" value="1"/>
</dbReference>
<dbReference type="GeneTree" id="ENSGT00390000012561"/>
<dbReference type="SUPFAM" id="SSF48371">
    <property type="entry name" value="ARM repeat"/>
    <property type="match status" value="1"/>
</dbReference>
<protein>
    <recommendedName>
        <fullName evidence="4">W2 domain-containing protein</fullName>
    </recommendedName>
</protein>
<keyword evidence="6" id="KW-1185">Reference proteome</keyword>
<keyword evidence="2" id="KW-0010">Activator</keyword>
<keyword evidence="3" id="KW-0804">Transcription</keyword>
<dbReference type="Pfam" id="PF25504">
    <property type="entry name" value="HEAT_5MP1_2"/>
    <property type="match status" value="1"/>
</dbReference>
<reference evidence="5" key="1">
    <citation type="submission" date="2025-08" db="UniProtKB">
        <authorList>
            <consortium name="Ensembl"/>
        </authorList>
    </citation>
    <scope>IDENTIFICATION</scope>
</reference>
<dbReference type="OrthoDB" id="1727522at2759"/>
<dbReference type="Ensembl" id="ENSLLET00000003574.1">
    <property type="protein sequence ID" value="ENSLLEP00000003413.1"/>
    <property type="gene ID" value="ENSLLEG00000002062.1"/>
</dbReference>
<dbReference type="PROSITE" id="PS51363">
    <property type="entry name" value="W2"/>
    <property type="match status" value="1"/>
</dbReference>
<dbReference type="PANTHER" id="PTHR14208">
    <property type="entry name" value="BASIC LEUCINE ZIPPER AND W2 DOMAIN-CONTAINING PROTEIN"/>
    <property type="match status" value="1"/>
</dbReference>
<dbReference type="InterPro" id="IPR016024">
    <property type="entry name" value="ARM-type_fold"/>
</dbReference>
<reference evidence="5" key="2">
    <citation type="submission" date="2025-09" db="UniProtKB">
        <authorList>
            <consortium name="Ensembl"/>
        </authorList>
    </citation>
    <scope>IDENTIFICATION</scope>
</reference>
<dbReference type="GO" id="GO:0016020">
    <property type="term" value="C:membrane"/>
    <property type="evidence" value="ECO:0007669"/>
    <property type="project" value="TreeGrafter"/>
</dbReference>
<dbReference type="Proteomes" id="UP000694569">
    <property type="component" value="Unplaced"/>
</dbReference>